<dbReference type="Gene3D" id="1.10.10.2830">
    <property type="match status" value="1"/>
</dbReference>
<dbReference type="SUPFAM" id="SSF110849">
    <property type="entry name" value="ParB/Sulfiredoxin"/>
    <property type="match status" value="1"/>
</dbReference>
<dbReference type="EMBL" id="VSRQ01000002">
    <property type="protein sequence ID" value="TYK51074.1"/>
    <property type="molecule type" value="Genomic_DNA"/>
</dbReference>
<dbReference type="GO" id="GO:0007059">
    <property type="term" value="P:chromosome segregation"/>
    <property type="evidence" value="ECO:0007669"/>
    <property type="project" value="TreeGrafter"/>
</dbReference>
<dbReference type="SMART" id="SM00470">
    <property type="entry name" value="ParB"/>
    <property type="match status" value="1"/>
</dbReference>
<keyword evidence="5" id="KW-1185">Reference proteome</keyword>
<evidence type="ECO:0000313" key="5">
    <source>
        <dbReference type="Proteomes" id="UP000323505"/>
    </source>
</evidence>
<evidence type="ECO:0000259" key="3">
    <source>
        <dbReference type="SMART" id="SM00470"/>
    </source>
</evidence>
<comment type="similarity">
    <text evidence="1">Belongs to the ParB family.</text>
</comment>
<evidence type="ECO:0000256" key="1">
    <source>
        <dbReference type="ARBA" id="ARBA00006295"/>
    </source>
</evidence>
<sequence length="294" mass="32301">MMDVSTEPPTLNYDSEPGAPEDPHRGSVSEKDALSSVQEIPVAKIRPEEGLGRKRDREGHRELCYSIRQFGVLTPITVRVAPDDSGDYLLIKGQGRTLACRLLGIEKVPAIVVDDSFAENEKVQQFLVENVARLRMRPIDRALLIARARRDGEESADVAKRFGVSTATVRRLEAQLDGANSSEMAALKQGNLNLTLHAVIARYVGTAERSDAVAALAKYSLRTKEVEALFEALGWRELVQLGSSHRKQRLQLLVWACDTLSKLPSGSISERLGELAAALPMSFSDDSQPQAVTR</sequence>
<dbReference type="NCBIfam" id="TIGR00180">
    <property type="entry name" value="parB_part"/>
    <property type="match status" value="1"/>
</dbReference>
<dbReference type="PANTHER" id="PTHR33375">
    <property type="entry name" value="CHROMOSOME-PARTITIONING PROTEIN PARB-RELATED"/>
    <property type="match status" value="1"/>
</dbReference>
<evidence type="ECO:0000313" key="4">
    <source>
        <dbReference type="EMBL" id="TYK51074.1"/>
    </source>
</evidence>
<dbReference type="SUPFAM" id="SSF109709">
    <property type="entry name" value="KorB DNA-binding domain-like"/>
    <property type="match status" value="1"/>
</dbReference>
<gene>
    <name evidence="4" type="ORF">FXF68_11530</name>
</gene>
<evidence type="ECO:0000256" key="2">
    <source>
        <dbReference type="SAM" id="MobiDB-lite"/>
    </source>
</evidence>
<dbReference type="InterPro" id="IPR050336">
    <property type="entry name" value="Chromosome_partition/occlusion"/>
</dbReference>
<feature type="compositionally biased region" description="Basic and acidic residues" evidence="2">
    <location>
        <begin position="21"/>
        <end position="33"/>
    </location>
</feature>
<dbReference type="InterPro" id="IPR036086">
    <property type="entry name" value="ParB/Sulfiredoxin_sf"/>
</dbReference>
<dbReference type="GO" id="GO:0005694">
    <property type="term" value="C:chromosome"/>
    <property type="evidence" value="ECO:0007669"/>
    <property type="project" value="TreeGrafter"/>
</dbReference>
<proteinExistence type="inferred from homology"/>
<accession>A0A5D3FSJ8</accession>
<dbReference type="Proteomes" id="UP000323505">
    <property type="component" value="Unassembled WGS sequence"/>
</dbReference>
<dbReference type="AlphaFoldDB" id="A0A5D3FSJ8"/>
<comment type="caution">
    <text evidence="4">The sequence shown here is derived from an EMBL/GenBank/DDBJ whole genome shotgun (WGS) entry which is preliminary data.</text>
</comment>
<feature type="domain" description="ParB-like N-terminal" evidence="3">
    <location>
        <begin position="38"/>
        <end position="131"/>
    </location>
</feature>
<name>A0A5D3FSJ8_9ACTN</name>
<reference evidence="4 5" key="1">
    <citation type="submission" date="2019-08" db="EMBL/GenBank/DDBJ databases">
        <title>Actinomadura sp. nov. CYP1-5 isolated from mountain soil.</title>
        <authorList>
            <person name="Songsumanus A."/>
            <person name="Kuncharoen N."/>
            <person name="Kudo T."/>
            <person name="Yuki M."/>
            <person name="Igarashi Y."/>
            <person name="Tanasupawat S."/>
        </authorList>
    </citation>
    <scope>NUCLEOTIDE SEQUENCE [LARGE SCALE GENOMIC DNA]</scope>
    <source>
        <strain evidence="4 5">CYP1-5</strain>
    </source>
</reference>
<dbReference type="InterPro" id="IPR004437">
    <property type="entry name" value="ParB/RepB/Spo0J"/>
</dbReference>
<dbReference type="GO" id="GO:0003677">
    <property type="term" value="F:DNA binding"/>
    <property type="evidence" value="ECO:0007669"/>
    <property type="project" value="InterPro"/>
</dbReference>
<dbReference type="Pfam" id="PF02195">
    <property type="entry name" value="ParB_N"/>
    <property type="match status" value="1"/>
</dbReference>
<organism evidence="4 5">
    <name type="scientific">Actinomadura decatromicini</name>
    <dbReference type="NCBI Taxonomy" id="2604572"/>
    <lineage>
        <taxon>Bacteria</taxon>
        <taxon>Bacillati</taxon>
        <taxon>Actinomycetota</taxon>
        <taxon>Actinomycetes</taxon>
        <taxon>Streptosporangiales</taxon>
        <taxon>Thermomonosporaceae</taxon>
        <taxon>Actinomadura</taxon>
    </lineage>
</organism>
<dbReference type="Gene3D" id="3.90.1530.10">
    <property type="entry name" value="Conserved hypothetical protein from pyrococcus furiosus pfu- 392566-001, ParB domain"/>
    <property type="match status" value="1"/>
</dbReference>
<protein>
    <submittedName>
        <fullName evidence="4">ParB/RepB/Spo0J family partition protein</fullName>
    </submittedName>
</protein>
<dbReference type="InterPro" id="IPR003115">
    <property type="entry name" value="ParB_N"/>
</dbReference>
<feature type="region of interest" description="Disordered" evidence="2">
    <location>
        <begin position="1"/>
        <end position="40"/>
    </location>
</feature>
<dbReference type="PANTHER" id="PTHR33375:SF1">
    <property type="entry name" value="CHROMOSOME-PARTITIONING PROTEIN PARB-RELATED"/>
    <property type="match status" value="1"/>
</dbReference>